<organism evidence="9 10">
    <name type="scientific">Megasphaera hominis</name>
    <dbReference type="NCBI Taxonomy" id="159836"/>
    <lineage>
        <taxon>Bacteria</taxon>
        <taxon>Bacillati</taxon>
        <taxon>Bacillota</taxon>
        <taxon>Negativicutes</taxon>
        <taxon>Veillonellales</taxon>
        <taxon>Veillonellaceae</taxon>
        <taxon>Megasphaera</taxon>
    </lineage>
</organism>
<protein>
    <submittedName>
        <fullName evidence="9">Gluconate permease</fullName>
    </submittedName>
</protein>
<dbReference type="Proteomes" id="UP000606870">
    <property type="component" value="Unassembled WGS sequence"/>
</dbReference>
<feature type="transmembrane region" description="Helical" evidence="8">
    <location>
        <begin position="96"/>
        <end position="129"/>
    </location>
</feature>
<feature type="transmembrane region" description="Helical" evidence="8">
    <location>
        <begin position="339"/>
        <end position="361"/>
    </location>
</feature>
<evidence type="ECO:0000256" key="5">
    <source>
        <dbReference type="ARBA" id="ARBA00022989"/>
    </source>
</evidence>
<dbReference type="PIRSF" id="PIRSF002746">
    <property type="entry name" value="Gluconate_transporter"/>
    <property type="match status" value="1"/>
</dbReference>
<proteinExistence type="inferred from homology"/>
<feature type="transmembrane region" description="Helical" evidence="8">
    <location>
        <begin position="224"/>
        <end position="248"/>
    </location>
</feature>
<comment type="subcellular location">
    <subcellularLocation>
        <location evidence="1">Cell membrane</location>
        <topology evidence="1">Multi-pass membrane protein</topology>
    </subcellularLocation>
</comment>
<evidence type="ECO:0000313" key="9">
    <source>
        <dbReference type="EMBL" id="MBC3537394.1"/>
    </source>
</evidence>
<evidence type="ECO:0000313" key="10">
    <source>
        <dbReference type="Proteomes" id="UP000606870"/>
    </source>
</evidence>
<dbReference type="RefSeq" id="WP_186503720.1">
    <property type="nucleotide sequence ID" value="NZ_JACOGK010000026.1"/>
</dbReference>
<comment type="caution">
    <text evidence="9">The sequence shown here is derived from an EMBL/GenBank/DDBJ whole genome shotgun (WGS) entry which is preliminary data.</text>
</comment>
<dbReference type="NCBIfam" id="TIGR00791">
    <property type="entry name" value="gntP"/>
    <property type="match status" value="1"/>
</dbReference>
<feature type="transmembrane region" description="Helical" evidence="8">
    <location>
        <begin position="174"/>
        <end position="193"/>
    </location>
</feature>
<evidence type="ECO:0000256" key="6">
    <source>
        <dbReference type="ARBA" id="ARBA00023136"/>
    </source>
</evidence>
<evidence type="ECO:0000256" key="2">
    <source>
        <dbReference type="ARBA" id="ARBA00022448"/>
    </source>
</evidence>
<dbReference type="EMBL" id="JACOGK010000026">
    <property type="protein sequence ID" value="MBC3537394.1"/>
    <property type="molecule type" value="Genomic_DNA"/>
</dbReference>
<feature type="transmembrane region" description="Helical" evidence="8">
    <location>
        <begin position="6"/>
        <end position="38"/>
    </location>
</feature>
<evidence type="ECO:0000256" key="3">
    <source>
        <dbReference type="ARBA" id="ARBA00022475"/>
    </source>
</evidence>
<keyword evidence="6 8" id="KW-0472">Membrane</keyword>
<accession>A0ABR6VJJ7</accession>
<name>A0ABR6VJJ7_9FIRM</name>
<feature type="transmembrane region" description="Helical" evidence="8">
    <location>
        <begin position="420"/>
        <end position="439"/>
    </location>
</feature>
<keyword evidence="10" id="KW-1185">Reference proteome</keyword>
<reference evidence="9 10" key="1">
    <citation type="submission" date="2020-08" db="EMBL/GenBank/DDBJ databases">
        <authorList>
            <person name="Liu C."/>
            <person name="Sun Q."/>
        </authorList>
    </citation>
    <scope>NUCLEOTIDE SEQUENCE [LARGE SCALE GENOMIC DNA]</scope>
    <source>
        <strain evidence="9 10">NSJ-59</strain>
    </source>
</reference>
<feature type="transmembrane region" description="Helical" evidence="8">
    <location>
        <begin position="260"/>
        <end position="280"/>
    </location>
</feature>
<feature type="transmembrane region" description="Helical" evidence="8">
    <location>
        <begin position="58"/>
        <end position="76"/>
    </location>
</feature>
<evidence type="ECO:0000256" key="7">
    <source>
        <dbReference type="ARBA" id="ARBA00049663"/>
    </source>
</evidence>
<dbReference type="Pfam" id="PF02447">
    <property type="entry name" value="GntP_permease"/>
    <property type="match status" value="1"/>
</dbReference>
<feature type="transmembrane region" description="Helical" evidence="8">
    <location>
        <begin position="136"/>
        <end position="154"/>
    </location>
</feature>
<dbReference type="PANTHER" id="PTHR30354">
    <property type="entry name" value="GNT FAMILY GLUCONATE TRANSPORTER"/>
    <property type="match status" value="1"/>
</dbReference>
<keyword evidence="5 8" id="KW-1133">Transmembrane helix</keyword>
<dbReference type="PANTHER" id="PTHR30354:SF22">
    <property type="entry name" value="HIGH-AFFINITY GLUCONATE TRANSPORTER"/>
    <property type="match status" value="1"/>
</dbReference>
<evidence type="ECO:0000256" key="8">
    <source>
        <dbReference type="SAM" id="Phobius"/>
    </source>
</evidence>
<evidence type="ECO:0000256" key="4">
    <source>
        <dbReference type="ARBA" id="ARBA00022692"/>
    </source>
</evidence>
<comment type="similarity">
    <text evidence="7">Belongs to the GntP permease family.</text>
</comment>
<keyword evidence="4 8" id="KW-0812">Transmembrane</keyword>
<sequence length="441" mass="46947">MSLAIVALGVVALLVMLVYLKFDAFISLILVSLGVGLLEGMDISKVTVSIYNGIGGQLKSLILVIAFGAMLGRLLSDSGAAQRISTTMIKTFGMNNLQWAMMLTAFIIGVTMFFEAALIVMIPIIYTVVIDTKKSLMYVGLPAVIALSITHGFLPPHPGPAAVCDAYGALMGKTLLYGLVLALPIATFITWLFKRLPYIERINCTIPEGMTTPKIFKDDEMPSFGVSILCALLPIFLMAIATVFDLMFPKNLPFMKVINFFGGAPIALLCSVLLGSYLLGIRRGHTTEAVVKSLKDSVKSVAMIILIIAAGGAFKQVIVDSGVAMVVKDTMQGLNVSPLVMAWSIAAALRLSVGSATVSVMTASGLIAPIIPDCGVSVELMVLATACGSAWTSHVNDAGFWLYKEYYNLTVIDAIKTRSVYTTILGLMGLGGCMLLNALGF</sequence>
<feature type="transmembrane region" description="Helical" evidence="8">
    <location>
        <begin position="301"/>
        <end position="319"/>
    </location>
</feature>
<dbReference type="InterPro" id="IPR003474">
    <property type="entry name" value="Glcn_transporter"/>
</dbReference>
<keyword evidence="3" id="KW-1003">Cell membrane</keyword>
<evidence type="ECO:0000256" key="1">
    <source>
        <dbReference type="ARBA" id="ARBA00004651"/>
    </source>
</evidence>
<keyword evidence="2" id="KW-0813">Transport</keyword>
<gene>
    <name evidence="9" type="ORF">H8J70_09035</name>
</gene>